<reference evidence="1" key="2">
    <citation type="submission" date="2023-04" db="EMBL/GenBank/DDBJ databases">
        <authorList>
            <person name="Bruccoleri R.E."/>
            <person name="Oakeley E.J."/>
            <person name="Faust A.-M."/>
            <person name="Dessus-Babus S."/>
            <person name="Altorfer M."/>
            <person name="Burckhardt D."/>
            <person name="Oertli M."/>
            <person name="Naumann U."/>
            <person name="Petersen F."/>
            <person name="Wong J."/>
        </authorList>
    </citation>
    <scope>NUCLEOTIDE SEQUENCE</scope>
    <source>
        <strain evidence="1">GSM-AAB239-AS_SAM_17_03QT</strain>
        <tissue evidence="1">Leaf</tissue>
    </source>
</reference>
<comment type="caution">
    <text evidence="1">The sequence shown here is derived from an EMBL/GenBank/DDBJ whole genome shotgun (WGS) entry which is preliminary data.</text>
</comment>
<sequence length="71" mass="7976">MVAAIGGFSTVIDIGGGFERASFFCLHRRSSSFTTTPSGRKRRKMTTAALTLYSEWEKVTLFCCTMIRTMR</sequence>
<proteinExistence type="predicted"/>
<keyword evidence="2" id="KW-1185">Reference proteome</keyword>
<gene>
    <name evidence="1" type="ORF">M6B38_312880</name>
</gene>
<dbReference type="Proteomes" id="UP001140949">
    <property type="component" value="Unassembled WGS sequence"/>
</dbReference>
<accession>A0AAX6HGG5</accession>
<name>A0AAX6HGG5_IRIPA</name>
<dbReference type="AlphaFoldDB" id="A0AAX6HGG5"/>
<dbReference type="EMBL" id="JANAVB010009596">
    <property type="protein sequence ID" value="KAJ6840140.1"/>
    <property type="molecule type" value="Genomic_DNA"/>
</dbReference>
<protein>
    <submittedName>
        <fullName evidence="1">Uncharacterized protein</fullName>
    </submittedName>
</protein>
<reference evidence="1" key="1">
    <citation type="journal article" date="2023" name="GigaByte">
        <title>Genome assembly of the bearded iris, Iris pallida Lam.</title>
        <authorList>
            <person name="Bruccoleri R.E."/>
            <person name="Oakeley E.J."/>
            <person name="Faust A.M.E."/>
            <person name="Altorfer M."/>
            <person name="Dessus-Babus S."/>
            <person name="Burckhardt D."/>
            <person name="Oertli M."/>
            <person name="Naumann U."/>
            <person name="Petersen F."/>
            <person name="Wong J."/>
        </authorList>
    </citation>
    <scope>NUCLEOTIDE SEQUENCE</scope>
    <source>
        <strain evidence="1">GSM-AAB239-AS_SAM_17_03QT</strain>
    </source>
</reference>
<evidence type="ECO:0000313" key="1">
    <source>
        <dbReference type="EMBL" id="KAJ6840140.1"/>
    </source>
</evidence>
<evidence type="ECO:0000313" key="2">
    <source>
        <dbReference type="Proteomes" id="UP001140949"/>
    </source>
</evidence>
<organism evidence="1 2">
    <name type="scientific">Iris pallida</name>
    <name type="common">Sweet iris</name>
    <dbReference type="NCBI Taxonomy" id="29817"/>
    <lineage>
        <taxon>Eukaryota</taxon>
        <taxon>Viridiplantae</taxon>
        <taxon>Streptophyta</taxon>
        <taxon>Embryophyta</taxon>
        <taxon>Tracheophyta</taxon>
        <taxon>Spermatophyta</taxon>
        <taxon>Magnoliopsida</taxon>
        <taxon>Liliopsida</taxon>
        <taxon>Asparagales</taxon>
        <taxon>Iridaceae</taxon>
        <taxon>Iridoideae</taxon>
        <taxon>Irideae</taxon>
        <taxon>Iris</taxon>
    </lineage>
</organism>